<dbReference type="AlphaFoldDB" id="A0A7I4EK15"/>
<dbReference type="Proteomes" id="UP000006727">
    <property type="component" value="Chromosome 7"/>
</dbReference>
<organism evidence="2 3">
    <name type="scientific">Physcomitrium patens</name>
    <name type="common">Spreading-leaved earth moss</name>
    <name type="synonym">Physcomitrella patens</name>
    <dbReference type="NCBI Taxonomy" id="3218"/>
    <lineage>
        <taxon>Eukaryota</taxon>
        <taxon>Viridiplantae</taxon>
        <taxon>Streptophyta</taxon>
        <taxon>Embryophyta</taxon>
        <taxon>Bryophyta</taxon>
        <taxon>Bryophytina</taxon>
        <taxon>Bryopsida</taxon>
        <taxon>Funariidae</taxon>
        <taxon>Funariales</taxon>
        <taxon>Funariaceae</taxon>
        <taxon>Physcomitrium</taxon>
    </lineage>
</organism>
<keyword evidence="3" id="KW-1185">Reference proteome</keyword>
<dbReference type="EnsemblPlants" id="Pp3c7_25320V3.2">
    <property type="protein sequence ID" value="Pp3c7_25320V3.2"/>
    <property type="gene ID" value="Pp3c7_25320"/>
</dbReference>
<dbReference type="EnsemblPlants" id="Pp3c7_25320V3.3">
    <property type="protein sequence ID" value="Pp3c7_25320V3.3"/>
    <property type="gene ID" value="Pp3c7_25320"/>
</dbReference>
<evidence type="ECO:0000313" key="2">
    <source>
        <dbReference type="EnsemblPlants" id="Pp3c7_25320V3.3"/>
    </source>
</evidence>
<protein>
    <submittedName>
        <fullName evidence="2">Uncharacterized protein</fullName>
    </submittedName>
</protein>
<keyword evidence="1" id="KW-0472">Membrane</keyword>
<evidence type="ECO:0000256" key="1">
    <source>
        <dbReference type="SAM" id="Phobius"/>
    </source>
</evidence>
<name>A0A7I4EK15_PHYPA</name>
<keyword evidence="1" id="KW-1133">Transmembrane helix</keyword>
<sequence>MGWQVGGGSPTLLLLQPPLPLLESSAKAIAPRRRKTLSKGRRRGLCLDANQQAMCKTLQPVSEVDHGSQQWGGRDCKFAHSVATILHFLPLEGASGHCNGCRWMASAISHERGGWVLDLTDVQAASARFHGSLLVVSLVSLGLMLSVIGVLLDLAQCMLTRALVFLFSVHHPAWIASTMRRFEDTWNEQQPQEIQLGREKESKGVSNMKVGERVFLHISYSCMWQGGQFFPSPLCCS</sequence>
<dbReference type="InParanoid" id="A0A7I4EK15"/>
<feature type="transmembrane region" description="Helical" evidence="1">
    <location>
        <begin position="133"/>
        <end position="152"/>
    </location>
</feature>
<reference evidence="2 3" key="2">
    <citation type="journal article" date="2018" name="Plant J.">
        <title>The Physcomitrella patens chromosome-scale assembly reveals moss genome structure and evolution.</title>
        <authorList>
            <person name="Lang D."/>
            <person name="Ullrich K.K."/>
            <person name="Murat F."/>
            <person name="Fuchs J."/>
            <person name="Jenkins J."/>
            <person name="Haas F.B."/>
            <person name="Piednoel M."/>
            <person name="Gundlach H."/>
            <person name="Van Bel M."/>
            <person name="Meyberg R."/>
            <person name="Vives C."/>
            <person name="Morata J."/>
            <person name="Symeonidi A."/>
            <person name="Hiss M."/>
            <person name="Muchero W."/>
            <person name="Kamisugi Y."/>
            <person name="Saleh O."/>
            <person name="Blanc G."/>
            <person name="Decker E.L."/>
            <person name="van Gessel N."/>
            <person name="Grimwood J."/>
            <person name="Hayes R.D."/>
            <person name="Graham S.W."/>
            <person name="Gunter L.E."/>
            <person name="McDaniel S.F."/>
            <person name="Hoernstein S.N.W."/>
            <person name="Larsson A."/>
            <person name="Li F.W."/>
            <person name="Perroud P.F."/>
            <person name="Phillips J."/>
            <person name="Ranjan P."/>
            <person name="Rokshar D.S."/>
            <person name="Rothfels C.J."/>
            <person name="Schneider L."/>
            <person name="Shu S."/>
            <person name="Stevenson D.W."/>
            <person name="Thummler F."/>
            <person name="Tillich M."/>
            <person name="Villarreal Aguilar J.C."/>
            <person name="Widiez T."/>
            <person name="Wong G.K."/>
            <person name="Wymore A."/>
            <person name="Zhang Y."/>
            <person name="Zimmer A.D."/>
            <person name="Quatrano R.S."/>
            <person name="Mayer K.F.X."/>
            <person name="Goodstein D."/>
            <person name="Casacuberta J.M."/>
            <person name="Vandepoele K."/>
            <person name="Reski R."/>
            <person name="Cuming A.C."/>
            <person name="Tuskan G.A."/>
            <person name="Maumus F."/>
            <person name="Salse J."/>
            <person name="Schmutz J."/>
            <person name="Rensing S.A."/>
        </authorList>
    </citation>
    <scope>NUCLEOTIDE SEQUENCE [LARGE SCALE GENOMIC DNA]</scope>
    <source>
        <strain evidence="2 3">cv. Gransden 2004</strain>
    </source>
</reference>
<evidence type="ECO:0000313" key="3">
    <source>
        <dbReference type="Proteomes" id="UP000006727"/>
    </source>
</evidence>
<dbReference type="Gramene" id="Pp3c7_25320V3.3">
    <property type="protein sequence ID" value="Pp3c7_25320V3.3"/>
    <property type="gene ID" value="Pp3c7_25320"/>
</dbReference>
<keyword evidence="1" id="KW-0812">Transmembrane</keyword>
<dbReference type="EMBL" id="ABEU02000007">
    <property type="status" value="NOT_ANNOTATED_CDS"/>
    <property type="molecule type" value="Genomic_DNA"/>
</dbReference>
<proteinExistence type="predicted"/>
<reference evidence="2 3" key="1">
    <citation type="journal article" date="2008" name="Science">
        <title>The Physcomitrella genome reveals evolutionary insights into the conquest of land by plants.</title>
        <authorList>
            <person name="Rensing S."/>
            <person name="Lang D."/>
            <person name="Zimmer A."/>
            <person name="Terry A."/>
            <person name="Salamov A."/>
            <person name="Shapiro H."/>
            <person name="Nishiyama T."/>
            <person name="Perroud P.-F."/>
            <person name="Lindquist E."/>
            <person name="Kamisugi Y."/>
            <person name="Tanahashi T."/>
            <person name="Sakakibara K."/>
            <person name="Fujita T."/>
            <person name="Oishi K."/>
            <person name="Shin-I T."/>
            <person name="Kuroki Y."/>
            <person name="Toyoda A."/>
            <person name="Suzuki Y."/>
            <person name="Hashimoto A."/>
            <person name="Yamaguchi K."/>
            <person name="Sugano A."/>
            <person name="Kohara Y."/>
            <person name="Fujiyama A."/>
            <person name="Anterola A."/>
            <person name="Aoki S."/>
            <person name="Ashton N."/>
            <person name="Barbazuk W.B."/>
            <person name="Barker E."/>
            <person name="Bennetzen J."/>
            <person name="Bezanilla M."/>
            <person name="Blankenship R."/>
            <person name="Cho S.H."/>
            <person name="Dutcher S."/>
            <person name="Estelle M."/>
            <person name="Fawcett J.A."/>
            <person name="Gundlach H."/>
            <person name="Hanada K."/>
            <person name="Heyl A."/>
            <person name="Hicks K.A."/>
            <person name="Hugh J."/>
            <person name="Lohr M."/>
            <person name="Mayer K."/>
            <person name="Melkozernov A."/>
            <person name="Murata T."/>
            <person name="Nelson D."/>
            <person name="Pils B."/>
            <person name="Prigge M."/>
            <person name="Reiss B."/>
            <person name="Renner T."/>
            <person name="Rombauts S."/>
            <person name="Rushton P."/>
            <person name="Sanderfoot A."/>
            <person name="Schween G."/>
            <person name="Shiu S.-H."/>
            <person name="Stueber K."/>
            <person name="Theodoulou F.L."/>
            <person name="Tu H."/>
            <person name="Van de Peer Y."/>
            <person name="Verrier P.J."/>
            <person name="Waters E."/>
            <person name="Wood A."/>
            <person name="Yang L."/>
            <person name="Cove D."/>
            <person name="Cuming A."/>
            <person name="Hasebe M."/>
            <person name="Lucas S."/>
            <person name="Mishler D.B."/>
            <person name="Reski R."/>
            <person name="Grigoriev I."/>
            <person name="Quatrano R.S."/>
            <person name="Boore J.L."/>
        </authorList>
    </citation>
    <scope>NUCLEOTIDE SEQUENCE [LARGE SCALE GENOMIC DNA]</scope>
    <source>
        <strain evidence="2 3">cv. Gransden 2004</strain>
    </source>
</reference>
<dbReference type="Gramene" id="Pp3c7_25320V3.2">
    <property type="protein sequence ID" value="Pp3c7_25320V3.2"/>
    <property type="gene ID" value="Pp3c7_25320"/>
</dbReference>
<accession>A0A7I4EK15</accession>
<reference evidence="2" key="3">
    <citation type="submission" date="2020-12" db="UniProtKB">
        <authorList>
            <consortium name="EnsemblPlants"/>
        </authorList>
    </citation>
    <scope>IDENTIFICATION</scope>
</reference>